<dbReference type="SMART" id="SM00116">
    <property type="entry name" value="CBS"/>
    <property type="match status" value="2"/>
</dbReference>
<organism evidence="5 6">
    <name type="scientific">Thalassobacter stenotrophicus</name>
    <dbReference type="NCBI Taxonomy" id="266809"/>
    <lineage>
        <taxon>Bacteria</taxon>
        <taxon>Pseudomonadati</taxon>
        <taxon>Pseudomonadota</taxon>
        <taxon>Alphaproteobacteria</taxon>
        <taxon>Rhodobacterales</taxon>
        <taxon>Roseobacteraceae</taxon>
        <taxon>Thalassobacter</taxon>
    </lineage>
</organism>
<dbReference type="InterPro" id="IPR018490">
    <property type="entry name" value="cNMP-bd_dom_sf"/>
</dbReference>
<dbReference type="Pfam" id="PF10335">
    <property type="entry name" value="DUF294_C"/>
    <property type="match status" value="1"/>
</dbReference>
<evidence type="ECO:0000256" key="2">
    <source>
        <dbReference type="PROSITE-ProRule" id="PRU00703"/>
    </source>
</evidence>
<reference evidence="5 6" key="1">
    <citation type="submission" date="2015-09" db="EMBL/GenBank/DDBJ databases">
        <authorList>
            <consortium name="Swine Surveillance"/>
        </authorList>
    </citation>
    <scope>NUCLEOTIDE SEQUENCE [LARGE SCALE GENOMIC DNA]</scope>
    <source>
        <strain evidence="5 6">CECT 5294</strain>
    </source>
</reference>
<name>A0A0P1F3E8_9RHOB</name>
<dbReference type="InterPro" id="IPR046342">
    <property type="entry name" value="CBS_dom_sf"/>
</dbReference>
<dbReference type="EMBL" id="CYRX01000033">
    <property type="protein sequence ID" value="CUH62084.1"/>
    <property type="molecule type" value="Genomic_DNA"/>
</dbReference>
<gene>
    <name evidence="5" type="primary">opuCA</name>
    <name evidence="5" type="ORF">THS5294_03398</name>
</gene>
<evidence type="ECO:0000259" key="4">
    <source>
        <dbReference type="PROSITE" id="PS51371"/>
    </source>
</evidence>
<dbReference type="Pfam" id="PF03445">
    <property type="entry name" value="DUF294"/>
    <property type="match status" value="1"/>
</dbReference>
<dbReference type="InterPro" id="IPR014710">
    <property type="entry name" value="RmlC-like_jellyroll"/>
</dbReference>
<dbReference type="InterPro" id="IPR000644">
    <property type="entry name" value="CBS_dom"/>
</dbReference>
<dbReference type="InterPro" id="IPR005105">
    <property type="entry name" value="GlnD_Uridyltrans_N"/>
</dbReference>
<dbReference type="InterPro" id="IPR000595">
    <property type="entry name" value="cNMP-bd_dom"/>
</dbReference>
<feature type="domain" description="CBS" evidence="4">
    <location>
        <begin position="148"/>
        <end position="205"/>
    </location>
</feature>
<feature type="domain" description="CBS" evidence="4">
    <location>
        <begin position="212"/>
        <end position="269"/>
    </location>
</feature>
<dbReference type="InterPro" id="IPR018821">
    <property type="entry name" value="DUF294_put_nucleoTrafse_sb-bd"/>
</dbReference>
<dbReference type="PANTHER" id="PTHR43080">
    <property type="entry name" value="CBS DOMAIN-CONTAINING PROTEIN CBSX3, MITOCHONDRIAL"/>
    <property type="match status" value="1"/>
</dbReference>
<dbReference type="GO" id="GO:0008773">
    <property type="term" value="F:[protein-PII] uridylyltransferase activity"/>
    <property type="evidence" value="ECO:0007669"/>
    <property type="project" value="InterPro"/>
</dbReference>
<dbReference type="Pfam" id="PF00571">
    <property type="entry name" value="CBS"/>
    <property type="match status" value="2"/>
</dbReference>
<dbReference type="GO" id="GO:0005524">
    <property type="term" value="F:ATP binding"/>
    <property type="evidence" value="ECO:0007669"/>
    <property type="project" value="UniProtKB-KW"/>
</dbReference>
<evidence type="ECO:0000259" key="3">
    <source>
        <dbReference type="PROSITE" id="PS50042"/>
    </source>
</evidence>
<keyword evidence="1 2" id="KW-0129">CBS domain</keyword>
<dbReference type="STRING" id="266809.PM03_02355"/>
<dbReference type="eggNOG" id="COG2905">
    <property type="taxonomic scope" value="Bacteria"/>
</dbReference>
<evidence type="ECO:0000313" key="5">
    <source>
        <dbReference type="EMBL" id="CUH62084.1"/>
    </source>
</evidence>
<feature type="domain" description="Cyclic nucleotide-binding" evidence="3">
    <location>
        <begin position="17"/>
        <end position="115"/>
    </location>
</feature>
<sequence length="608" mass="64909">MPNISFTELELMNTTPPFVALPETTKREIAASLTQMRYAAGATIYSTGETLAGLYLIAEGEVEVTDALGSTLSHLRAGNQFGERGLRKDGTAVTSAQAATAVTLYCLNASAFTQLCATHPDAEAFYARTTPAGPRKRDLMTMPVSDLMSRTPVACAADTTVEVAAQMMRDAKVSSLIVTDGGALAGIVTTKDMTFKALAQSLPASTAIADIQTPDPLTLSPTALVSDALHLMLERKVSHLPIVDATGDVAGIITQTDLTRYQALSSGQLIADVVRAGSAEEMAKSTAQIPALLAQLVAAKTEHGTITRLITDIADAATRRLLTLAEQKLGPPPVPYLWAACGSQGRQEQTGVSDQDNCLILDDSVAPPHDTYFSELAKFVCDGLNTCGYVYCPGEMMATTLRWRQPLRVWKSYFEKWISNPSTEAQMLASVMFDLRPIGGDPALLMALLDETLPAAKSNSIFVAQMIANSLKHAPPLGLLRGLATIRSGEHKNTLDLKHNGVVPVVDLGRVYALLGQMRVVNTGARLMAAADASLISPAGAKDLRDAYDMIAETRLLHQAAQIDRGEAPDNFMSPGQLSDLERSHLRDAFVVVKTMQSALQSGRGLAQ</sequence>
<dbReference type="CDD" id="cd05401">
    <property type="entry name" value="NT_GlnE_GlnD_like"/>
    <property type="match status" value="1"/>
</dbReference>
<dbReference type="SMART" id="SM00100">
    <property type="entry name" value="cNMP"/>
    <property type="match status" value="1"/>
</dbReference>
<dbReference type="CDD" id="cd04587">
    <property type="entry name" value="CBS_pair_CAP-ED_NT_Pol-beta-like_DUF294_assoc"/>
    <property type="match status" value="1"/>
</dbReference>
<dbReference type="PROSITE" id="PS50042">
    <property type="entry name" value="CNMP_BINDING_3"/>
    <property type="match status" value="1"/>
</dbReference>
<dbReference type="Proteomes" id="UP000051298">
    <property type="component" value="Unassembled WGS sequence"/>
</dbReference>
<proteinExistence type="predicted"/>
<dbReference type="Gene3D" id="2.60.120.10">
    <property type="entry name" value="Jelly Rolls"/>
    <property type="match status" value="1"/>
</dbReference>
<dbReference type="Gene3D" id="3.10.580.10">
    <property type="entry name" value="CBS-domain"/>
    <property type="match status" value="1"/>
</dbReference>
<dbReference type="AlphaFoldDB" id="A0A0P1F3E8"/>
<evidence type="ECO:0000313" key="6">
    <source>
        <dbReference type="Proteomes" id="UP000051298"/>
    </source>
</evidence>
<keyword evidence="5" id="KW-0547">Nucleotide-binding</keyword>
<dbReference type="SUPFAM" id="SSF54631">
    <property type="entry name" value="CBS-domain pair"/>
    <property type="match status" value="1"/>
</dbReference>
<dbReference type="InterPro" id="IPR051257">
    <property type="entry name" value="Diverse_CBS-Domain"/>
</dbReference>
<dbReference type="SUPFAM" id="SSF51206">
    <property type="entry name" value="cAMP-binding domain-like"/>
    <property type="match status" value="1"/>
</dbReference>
<dbReference type="CDD" id="cd00038">
    <property type="entry name" value="CAP_ED"/>
    <property type="match status" value="1"/>
</dbReference>
<dbReference type="PROSITE" id="PS51371">
    <property type="entry name" value="CBS"/>
    <property type="match status" value="2"/>
</dbReference>
<accession>A0A0P1F3E8</accession>
<dbReference type="Pfam" id="PF00027">
    <property type="entry name" value="cNMP_binding"/>
    <property type="match status" value="1"/>
</dbReference>
<protein>
    <submittedName>
        <fullName evidence="5">Glycine betaine/carnitine/choline transport ATP-binding protein OpuCA</fullName>
    </submittedName>
</protein>
<dbReference type="PANTHER" id="PTHR43080:SF2">
    <property type="entry name" value="CBS DOMAIN-CONTAINING PROTEIN"/>
    <property type="match status" value="1"/>
</dbReference>
<keyword evidence="5" id="KW-0067">ATP-binding</keyword>
<dbReference type="RefSeq" id="WP_058124613.1">
    <property type="nucleotide sequence ID" value="NZ_CYRX01000033.1"/>
</dbReference>
<evidence type="ECO:0000256" key="1">
    <source>
        <dbReference type="ARBA" id="ARBA00023122"/>
    </source>
</evidence>